<protein>
    <recommendedName>
        <fullName evidence="1">AMP-binding enzyme C-terminal domain-containing protein</fullName>
    </recommendedName>
</protein>
<dbReference type="STRING" id="161767.ENSAPEP00000001753"/>
<feature type="domain" description="AMP-binding enzyme C-terminal" evidence="1">
    <location>
        <begin position="3"/>
        <end position="66"/>
    </location>
</feature>
<dbReference type="GO" id="GO:0006085">
    <property type="term" value="P:acetyl-CoA biosynthetic process"/>
    <property type="evidence" value="ECO:0007669"/>
    <property type="project" value="TreeGrafter"/>
</dbReference>
<keyword evidence="3" id="KW-1185">Reference proteome</keyword>
<dbReference type="Proteomes" id="UP000265080">
    <property type="component" value="Chromosome 11"/>
</dbReference>
<evidence type="ECO:0000313" key="2">
    <source>
        <dbReference type="Ensembl" id="ENSAPEP00000001753.1"/>
    </source>
</evidence>
<reference evidence="2" key="3">
    <citation type="submission" date="2025-09" db="UniProtKB">
        <authorList>
            <consortium name="Ensembl"/>
        </authorList>
    </citation>
    <scope>IDENTIFICATION</scope>
</reference>
<dbReference type="GO" id="GO:0005739">
    <property type="term" value="C:mitochondrion"/>
    <property type="evidence" value="ECO:0007669"/>
    <property type="project" value="TreeGrafter"/>
</dbReference>
<organism evidence="2 3">
    <name type="scientific">Amphiprion percula</name>
    <name type="common">Orange clownfish</name>
    <name type="synonym">Lutjanus percula</name>
    <dbReference type="NCBI Taxonomy" id="161767"/>
    <lineage>
        <taxon>Eukaryota</taxon>
        <taxon>Metazoa</taxon>
        <taxon>Chordata</taxon>
        <taxon>Craniata</taxon>
        <taxon>Vertebrata</taxon>
        <taxon>Euteleostomi</taxon>
        <taxon>Actinopterygii</taxon>
        <taxon>Neopterygii</taxon>
        <taxon>Teleostei</taxon>
        <taxon>Neoteleostei</taxon>
        <taxon>Acanthomorphata</taxon>
        <taxon>Ovalentaria</taxon>
        <taxon>Pomacentridae</taxon>
        <taxon>Amphiprion</taxon>
    </lineage>
</organism>
<dbReference type="GO" id="GO:0003987">
    <property type="term" value="F:acetate-CoA ligase activity"/>
    <property type="evidence" value="ECO:0007669"/>
    <property type="project" value="TreeGrafter"/>
</dbReference>
<reference evidence="2 3" key="1">
    <citation type="submission" date="2018-03" db="EMBL/GenBank/DDBJ databases">
        <title>Finding Nemo's genes: A chromosome-scale reference assembly of the genome of the orange clownfish Amphiprion percula.</title>
        <authorList>
            <person name="Lehmann R."/>
        </authorList>
    </citation>
    <scope>NUCLEOTIDE SEQUENCE</scope>
</reference>
<reference evidence="2" key="2">
    <citation type="submission" date="2025-08" db="UniProtKB">
        <authorList>
            <consortium name="Ensembl"/>
        </authorList>
    </citation>
    <scope>IDENTIFICATION</scope>
</reference>
<sequence>MNIFNQCPAVAESAVIGYSHDIKGQDVEEADLSRQLNGIVSEKIAKYACPDFIQFVQRLPKTRSGKIMRRVLRKVVELDLDSLGDLSTLDDPAAKSRSNKQKPHYLKLTKKHGYQAKGWSLGKTNGAAVRETPPSLPAAKI</sequence>
<dbReference type="AlphaFoldDB" id="A0A3P8RMN9"/>
<proteinExistence type="predicted"/>
<dbReference type="PANTHER" id="PTHR24095">
    <property type="entry name" value="ACETYL-COENZYME A SYNTHETASE"/>
    <property type="match status" value="1"/>
</dbReference>
<dbReference type="SUPFAM" id="SSF56801">
    <property type="entry name" value="Acetyl-CoA synthetase-like"/>
    <property type="match status" value="1"/>
</dbReference>
<dbReference type="InterPro" id="IPR045851">
    <property type="entry name" value="AMP-bd_C_sf"/>
</dbReference>
<evidence type="ECO:0000313" key="3">
    <source>
        <dbReference type="Proteomes" id="UP000265080"/>
    </source>
</evidence>
<name>A0A3P8RMN9_AMPPE</name>
<dbReference type="InterPro" id="IPR025110">
    <property type="entry name" value="AMP-bd_C"/>
</dbReference>
<dbReference type="GeneTree" id="ENSGT00940000165253"/>
<dbReference type="Gene3D" id="3.30.300.30">
    <property type="match status" value="1"/>
</dbReference>
<dbReference type="Ensembl" id="ENSAPET00000001796.1">
    <property type="protein sequence ID" value="ENSAPEP00000001753.1"/>
    <property type="gene ID" value="ENSAPEG00000001297.1"/>
</dbReference>
<evidence type="ECO:0000259" key="1">
    <source>
        <dbReference type="Pfam" id="PF13193"/>
    </source>
</evidence>
<dbReference type="Pfam" id="PF13193">
    <property type="entry name" value="AMP-binding_C"/>
    <property type="match status" value="1"/>
</dbReference>
<dbReference type="PANTHER" id="PTHR24095:SF83">
    <property type="entry name" value="ACETYL-COENZYME A SYNTHETASE"/>
    <property type="match status" value="1"/>
</dbReference>
<accession>A0A3P8RMN9</accession>